<comment type="similarity">
    <text evidence="3">Belongs to the membrane fusion protein (MFP) (TC 8.A.1) family.</text>
</comment>
<evidence type="ECO:0000259" key="10">
    <source>
        <dbReference type="Pfam" id="PF25917"/>
    </source>
</evidence>
<dbReference type="Proteomes" id="UP000692896">
    <property type="component" value="Unassembled WGS sequence"/>
</dbReference>
<feature type="domain" description="YknX-like C-terminal permuted SH3-like" evidence="12">
    <location>
        <begin position="310"/>
        <end position="375"/>
    </location>
</feature>
<dbReference type="SUPFAM" id="SSF111369">
    <property type="entry name" value="HlyD-like secretion proteins"/>
    <property type="match status" value="1"/>
</dbReference>
<dbReference type="InterPro" id="IPR058626">
    <property type="entry name" value="MdtA-like_b-barrel"/>
</dbReference>
<organism evidence="13 14">
    <name type="scientific">Pseudomonas fluorescens</name>
    <dbReference type="NCBI Taxonomy" id="294"/>
    <lineage>
        <taxon>Bacteria</taxon>
        <taxon>Pseudomonadati</taxon>
        <taxon>Pseudomonadota</taxon>
        <taxon>Gammaproteobacteria</taxon>
        <taxon>Pseudomonadales</taxon>
        <taxon>Pseudomonadaceae</taxon>
        <taxon>Pseudomonas</taxon>
    </lineage>
</organism>
<name>A0A944DGP3_PSEFL</name>
<dbReference type="InterPro" id="IPR058625">
    <property type="entry name" value="MdtA-like_BSH"/>
</dbReference>
<evidence type="ECO:0000256" key="6">
    <source>
        <dbReference type="ARBA" id="ARBA00023054"/>
    </source>
</evidence>
<evidence type="ECO:0000256" key="4">
    <source>
        <dbReference type="ARBA" id="ARBA00022475"/>
    </source>
</evidence>
<dbReference type="EMBL" id="JAGGOB010000020">
    <property type="protein sequence ID" value="MBT2328906.1"/>
    <property type="molecule type" value="Genomic_DNA"/>
</dbReference>
<dbReference type="InterPro" id="IPR058637">
    <property type="entry name" value="YknX-like_C"/>
</dbReference>
<sequence>MLQSKIPSTFFSVSLTLGSVLIMGGATWWLWSRESVAAVTTAPPSVPVSTIEMRHRDVPVLIHAIGNVRSLHSVEIRSQLDGFLQELPVKEGQVVKRGDLLARIDDRAIIAALEHAKAQTAVAQAQLASASLDLKRYRVLATTQAISAQTLDQQEAMVAQLRATVQSLQATVTANQVQLSHTRILSPTDGRIGIRNVHEGSYVRASDTQALFSVVQLDPISIEAALPQALLPQLRTLVAGSGQAPVPLRAYSGDGGELLSEGSLSLIDNRVSDATGTVRIKGDFANVQGRLWPDQSVVITVQAAILREAMVVPQRALRQGAQNAFVWRVRDGKAAPQPVTVTYADADIAVVEGVEAGDRIVDDGHSRLRPGTQVHILEGRDAAPSSVASGSAF</sequence>
<dbReference type="Gene3D" id="2.40.50.100">
    <property type="match status" value="1"/>
</dbReference>
<evidence type="ECO:0000256" key="3">
    <source>
        <dbReference type="ARBA" id="ARBA00009477"/>
    </source>
</evidence>
<evidence type="ECO:0000313" key="14">
    <source>
        <dbReference type="Proteomes" id="UP000692896"/>
    </source>
</evidence>
<dbReference type="Pfam" id="PF25876">
    <property type="entry name" value="HH_MFP_RND"/>
    <property type="match status" value="1"/>
</dbReference>
<dbReference type="PANTHER" id="PTHR30469">
    <property type="entry name" value="MULTIDRUG RESISTANCE PROTEIN MDTA"/>
    <property type="match status" value="1"/>
</dbReference>
<keyword evidence="8" id="KW-1133">Transmembrane helix</keyword>
<evidence type="ECO:0000256" key="2">
    <source>
        <dbReference type="ARBA" id="ARBA00004635"/>
    </source>
</evidence>
<dbReference type="NCBIfam" id="TIGR01730">
    <property type="entry name" value="RND_mfp"/>
    <property type="match status" value="1"/>
</dbReference>
<keyword evidence="4" id="KW-1003">Cell membrane</keyword>
<dbReference type="Pfam" id="PF25944">
    <property type="entry name" value="Beta-barrel_RND"/>
    <property type="match status" value="1"/>
</dbReference>
<dbReference type="GO" id="GO:0015562">
    <property type="term" value="F:efflux transmembrane transporter activity"/>
    <property type="evidence" value="ECO:0007669"/>
    <property type="project" value="TreeGrafter"/>
</dbReference>
<feature type="domain" description="Multidrug resistance protein MdtA-like alpha-helical hairpin" evidence="9">
    <location>
        <begin position="113"/>
        <end position="182"/>
    </location>
</feature>
<evidence type="ECO:0000256" key="7">
    <source>
        <dbReference type="ARBA" id="ARBA00023136"/>
    </source>
</evidence>
<accession>A0A944DGP3</accession>
<keyword evidence="8" id="KW-0812">Transmembrane</keyword>
<comment type="caution">
    <text evidence="13">The sequence shown here is derived from an EMBL/GenBank/DDBJ whole genome shotgun (WGS) entry which is preliminary data.</text>
</comment>
<dbReference type="Gene3D" id="1.10.287.470">
    <property type="entry name" value="Helix hairpin bin"/>
    <property type="match status" value="1"/>
</dbReference>
<feature type="domain" description="Multidrug resistance protein MdtA-like barrel-sandwich hybrid" evidence="10">
    <location>
        <begin position="73"/>
        <end position="211"/>
    </location>
</feature>
<dbReference type="RefSeq" id="WP_214917680.1">
    <property type="nucleotide sequence ID" value="NZ_JAGGNX010000022.1"/>
</dbReference>
<dbReference type="InterPro" id="IPR058624">
    <property type="entry name" value="MdtA-like_HH"/>
</dbReference>
<evidence type="ECO:0000313" key="13">
    <source>
        <dbReference type="EMBL" id="MBT2328906.1"/>
    </source>
</evidence>
<evidence type="ECO:0000256" key="5">
    <source>
        <dbReference type="ARBA" id="ARBA00022519"/>
    </source>
</evidence>
<feature type="transmembrane region" description="Helical" evidence="8">
    <location>
        <begin position="12"/>
        <end position="31"/>
    </location>
</feature>
<evidence type="ECO:0000259" key="11">
    <source>
        <dbReference type="Pfam" id="PF25944"/>
    </source>
</evidence>
<evidence type="ECO:0000256" key="8">
    <source>
        <dbReference type="SAM" id="Phobius"/>
    </source>
</evidence>
<dbReference type="GO" id="GO:1990281">
    <property type="term" value="C:efflux pump complex"/>
    <property type="evidence" value="ECO:0007669"/>
    <property type="project" value="TreeGrafter"/>
</dbReference>
<protein>
    <submittedName>
        <fullName evidence="13">Efflux RND transporter periplasmic adaptor subunit</fullName>
    </submittedName>
</protein>
<dbReference type="AlphaFoldDB" id="A0A944DGP3"/>
<evidence type="ECO:0000256" key="1">
    <source>
        <dbReference type="ARBA" id="ARBA00004533"/>
    </source>
</evidence>
<dbReference type="Pfam" id="PF25917">
    <property type="entry name" value="BSH_RND"/>
    <property type="match status" value="1"/>
</dbReference>
<dbReference type="InterPro" id="IPR006143">
    <property type="entry name" value="RND_pump_MFP"/>
</dbReference>
<keyword evidence="5" id="KW-0997">Cell inner membrane</keyword>
<gene>
    <name evidence="13" type="ORF">J7E47_09250</name>
</gene>
<keyword evidence="7 8" id="KW-0472">Membrane</keyword>
<dbReference type="PANTHER" id="PTHR30469:SF12">
    <property type="entry name" value="MULTIDRUG RESISTANCE PROTEIN MDTA"/>
    <property type="match status" value="1"/>
</dbReference>
<dbReference type="Pfam" id="PF25989">
    <property type="entry name" value="YknX_C"/>
    <property type="match status" value="1"/>
</dbReference>
<comment type="subcellular location">
    <subcellularLocation>
        <location evidence="1">Cell inner membrane</location>
    </subcellularLocation>
    <subcellularLocation>
        <location evidence="2">Membrane</location>
        <topology evidence="2">Lipid-anchor</topology>
    </subcellularLocation>
</comment>
<keyword evidence="6" id="KW-0175">Coiled coil</keyword>
<feature type="domain" description="Multidrug resistance protein MdtA-like beta-barrel" evidence="11">
    <location>
        <begin position="219"/>
        <end position="303"/>
    </location>
</feature>
<reference evidence="13" key="1">
    <citation type="submission" date="2021-03" db="EMBL/GenBank/DDBJ databases">
        <title>Genomic analysis provides insights into the functional capacity of soil bacteria communities inhabiting an altitudinal gradient in the Atacama Desert.</title>
        <authorList>
            <person name="Gonzalez M."/>
            <person name="Maldonado J."/>
            <person name="Maza F."/>
            <person name="Hodar C."/>
            <person name="Cortes M."/>
            <person name="Palma R."/>
            <person name="Andreani C."/>
            <person name="Gaete A."/>
            <person name="Vasquez-Dean J."/>
            <person name="Acuna V."/>
            <person name="Aguado M."/>
            <person name="Mandakovic D."/>
            <person name="Latorre M."/>
            <person name="Orellana A."/>
            <person name="Gutierrez R."/>
            <person name="Montecino M."/>
            <person name="Allende M."/>
            <person name="Maass A."/>
            <person name="Cambiazo V."/>
        </authorList>
    </citation>
    <scope>NUCLEOTIDE SEQUENCE</scope>
    <source>
        <strain evidence="13">ISL-25</strain>
    </source>
</reference>
<evidence type="ECO:0000259" key="9">
    <source>
        <dbReference type="Pfam" id="PF25876"/>
    </source>
</evidence>
<evidence type="ECO:0000259" key="12">
    <source>
        <dbReference type="Pfam" id="PF25989"/>
    </source>
</evidence>
<dbReference type="Gene3D" id="2.40.420.20">
    <property type="match status" value="1"/>
</dbReference>
<dbReference type="Gene3D" id="2.40.30.170">
    <property type="match status" value="1"/>
</dbReference>
<proteinExistence type="inferred from homology"/>